<feature type="region of interest" description="Disordered" evidence="1">
    <location>
        <begin position="162"/>
        <end position="198"/>
    </location>
</feature>
<keyword evidence="2" id="KW-0812">Transmembrane</keyword>
<accession>A0ABV0EFX4</accession>
<dbReference type="Pfam" id="PF01476">
    <property type="entry name" value="LysM"/>
    <property type="match status" value="1"/>
</dbReference>
<name>A0ABV0EFX4_9BURK</name>
<reference evidence="5 6" key="1">
    <citation type="submission" date="2024-02" db="EMBL/GenBank/DDBJ databases">
        <title>New thermophilic sulfur-oxidizing bacteria from a hot springs of the Uzon caldera (Kamchatka, Russia).</title>
        <authorList>
            <person name="Dukat A.M."/>
            <person name="Elcheninov A.G."/>
            <person name="Frolov E.N."/>
        </authorList>
    </citation>
    <scope>NUCLEOTIDE SEQUENCE [LARGE SCALE GENOMIC DNA]</scope>
    <source>
        <strain evidence="5 6">AK1</strain>
    </source>
</reference>
<dbReference type="EMBL" id="JBAJEX010000008">
    <property type="protein sequence ID" value="MEO1767560.1"/>
    <property type="molecule type" value="Genomic_DNA"/>
</dbReference>
<comment type="caution">
    <text evidence="5">The sequence shown here is derived from an EMBL/GenBank/DDBJ whole genome shotgun (WGS) entry which is preliminary data.</text>
</comment>
<dbReference type="PANTHER" id="PTHR48125:SF10">
    <property type="entry name" value="OS12G0136300 PROTEIN"/>
    <property type="match status" value="1"/>
</dbReference>
<dbReference type="Gene3D" id="3.10.350.10">
    <property type="entry name" value="LysM domain"/>
    <property type="match status" value="1"/>
</dbReference>
<feature type="compositionally biased region" description="Low complexity" evidence="1">
    <location>
        <begin position="333"/>
        <end position="342"/>
    </location>
</feature>
<dbReference type="CDD" id="cd00118">
    <property type="entry name" value="LysM"/>
    <property type="match status" value="1"/>
</dbReference>
<dbReference type="Proteomes" id="UP001482231">
    <property type="component" value="Unassembled WGS sequence"/>
</dbReference>
<dbReference type="Gene3D" id="1.20.58.2200">
    <property type="match status" value="1"/>
</dbReference>
<dbReference type="InterPro" id="IPR011990">
    <property type="entry name" value="TPR-like_helical_dom_sf"/>
</dbReference>
<feature type="chain" id="PRO_5045255985" evidence="3">
    <location>
        <begin position="26"/>
        <end position="976"/>
    </location>
</feature>
<feature type="region of interest" description="Disordered" evidence="1">
    <location>
        <begin position="767"/>
        <end position="789"/>
    </location>
</feature>
<gene>
    <name evidence="5" type="ORF">V6E02_10095</name>
</gene>
<evidence type="ECO:0000256" key="2">
    <source>
        <dbReference type="SAM" id="Phobius"/>
    </source>
</evidence>
<evidence type="ECO:0000256" key="1">
    <source>
        <dbReference type="SAM" id="MobiDB-lite"/>
    </source>
</evidence>
<feature type="signal peptide" evidence="3">
    <location>
        <begin position="1"/>
        <end position="25"/>
    </location>
</feature>
<evidence type="ECO:0000259" key="4">
    <source>
        <dbReference type="PROSITE" id="PS51782"/>
    </source>
</evidence>
<evidence type="ECO:0000313" key="6">
    <source>
        <dbReference type="Proteomes" id="UP001482231"/>
    </source>
</evidence>
<feature type="transmembrane region" description="Helical" evidence="2">
    <location>
        <begin position="523"/>
        <end position="543"/>
    </location>
</feature>
<dbReference type="PANTHER" id="PTHR48125">
    <property type="entry name" value="LP07818P1"/>
    <property type="match status" value="1"/>
</dbReference>
<dbReference type="SMART" id="SM00257">
    <property type="entry name" value="LysM"/>
    <property type="match status" value="1"/>
</dbReference>
<feature type="compositionally biased region" description="Low complexity" evidence="1">
    <location>
        <begin position="162"/>
        <end position="176"/>
    </location>
</feature>
<keyword evidence="3" id="KW-0732">Signal</keyword>
<feature type="domain" description="LysM" evidence="4">
    <location>
        <begin position="239"/>
        <end position="294"/>
    </location>
</feature>
<dbReference type="RefSeq" id="WP_347308671.1">
    <property type="nucleotide sequence ID" value="NZ_JBAJEX010000008.1"/>
</dbReference>
<dbReference type="PROSITE" id="PS51782">
    <property type="entry name" value="LYSM"/>
    <property type="match status" value="1"/>
</dbReference>
<organism evidence="5 6">
    <name type="scientific">Thiobacter aerophilum</name>
    <dbReference type="NCBI Taxonomy" id="3121275"/>
    <lineage>
        <taxon>Bacteria</taxon>
        <taxon>Pseudomonadati</taxon>
        <taxon>Pseudomonadota</taxon>
        <taxon>Betaproteobacteria</taxon>
        <taxon>Burkholderiales</taxon>
        <taxon>Thiobacteraceae</taxon>
        <taxon>Thiobacter</taxon>
    </lineage>
</organism>
<feature type="compositionally biased region" description="Basic and acidic residues" evidence="1">
    <location>
        <begin position="780"/>
        <end position="789"/>
    </location>
</feature>
<feature type="region of interest" description="Disordered" evidence="1">
    <location>
        <begin position="443"/>
        <end position="502"/>
    </location>
</feature>
<evidence type="ECO:0000256" key="3">
    <source>
        <dbReference type="SAM" id="SignalP"/>
    </source>
</evidence>
<dbReference type="Gene3D" id="1.25.40.10">
    <property type="entry name" value="Tetratricopeptide repeat domain"/>
    <property type="match status" value="1"/>
</dbReference>
<dbReference type="InterPro" id="IPR020011">
    <property type="entry name" value="FimV_C"/>
</dbReference>
<dbReference type="NCBIfam" id="TIGR03505">
    <property type="entry name" value="FimV_core"/>
    <property type="match status" value="1"/>
</dbReference>
<dbReference type="InterPro" id="IPR057840">
    <property type="entry name" value="FimV_N"/>
</dbReference>
<feature type="region of interest" description="Disordered" evidence="1">
    <location>
        <begin position="212"/>
        <end position="240"/>
    </location>
</feature>
<keyword evidence="6" id="KW-1185">Reference proteome</keyword>
<feature type="compositionally biased region" description="Low complexity" evidence="1">
    <location>
        <begin position="767"/>
        <end position="779"/>
    </location>
</feature>
<proteinExistence type="predicted"/>
<feature type="compositionally biased region" description="Low complexity" evidence="1">
    <location>
        <begin position="183"/>
        <end position="198"/>
    </location>
</feature>
<evidence type="ECO:0000313" key="5">
    <source>
        <dbReference type="EMBL" id="MEO1767560.1"/>
    </source>
</evidence>
<dbReference type="InterPro" id="IPR020012">
    <property type="entry name" value="LysM_FimV"/>
</dbReference>
<dbReference type="Pfam" id="PF25800">
    <property type="entry name" value="FimV_N"/>
    <property type="match status" value="1"/>
</dbReference>
<feature type="compositionally biased region" description="Low complexity" evidence="1">
    <location>
        <begin position="443"/>
        <end position="474"/>
    </location>
</feature>
<keyword evidence="2" id="KW-0472">Membrane</keyword>
<protein>
    <submittedName>
        <fullName evidence="5">FimV/HubP family polar landmark protein</fullName>
    </submittedName>
</protein>
<dbReference type="NCBIfam" id="TIGR03504">
    <property type="entry name" value="FimV_Cterm"/>
    <property type="match status" value="1"/>
</dbReference>
<feature type="region of interest" description="Disordered" evidence="1">
    <location>
        <begin position="333"/>
        <end position="363"/>
    </location>
</feature>
<feature type="compositionally biased region" description="Basic and acidic residues" evidence="1">
    <location>
        <begin position="347"/>
        <end position="363"/>
    </location>
</feature>
<dbReference type="InterPro" id="IPR038440">
    <property type="entry name" value="FimV_C_sf"/>
</dbReference>
<sequence>MKPKHTLKHWLIAGALLTLPWASHAAGLGNITVISALGQPLRAEIDLIAVPKDEVDLLVAKVASAEEYRRAGLERPEGSNAIRFSVEKRPNGQPYLKVTSLQPVNEPYLQLLVQLEWPAGRVLRNYTLLLDPPGLNERPAVAAVTAPTVVAPAARPEVAVAPSKAEPVPKRAPAAKPVEKAAQKAQPAPEAKQAAPKQEVLVRAQPSLTPAEQTFPRFDEGGQAASAPPPAVSATGQQKTYKVKPGDSLARIAQQFKPEGYSLEQMLVSLFEANRQAFEGNNMNRLKSGQILRVPDAADVAAVGRDQAVREVKAHAADWNAYRQKLAAAATSQPAEAAQEASGKITAKVEEKAPKAAEGPKDVLKLSKGEAAEAGKGAAAAGSRAGSGDSRALQDKLNAALEEAAAKDKALKEANSRIADLEKNIQDMKRLLETQNQQLAALQKEATAAAKPEAAKPQAAEPTQSATQAAAPPKVAEPPKPAEAPKPAQAAAPPKPQPVKKVPRVMEPVPEPSFLEELLGNPLYVAGGGAVAIGGLLVALWAVGRRRKKSLASFEDSIMTGGDLKANTVFGNTGGGQIDTGDTSFLTDFSQGGMGAIDTNDVDPIAEAEVYMAYGRDAQAEEILKEAISKDPNRQEVQLKLLEIYFARRNKEAFEAVATELYAATAGRGPLWEKAAEMGRSLDPDNPLYAASGASAPAAAAAAGVAAAAVAAAAAAQPAKEGAPSLDFALDLDTAGGAPLDQATVPSEVATQVPLEFNLDTAAPSLTEAAEEAASPAAERGTEKDEREQGLTFDLDTIIPKAVEKQEAQAPVQEEISLDLPQLGELATPASHAAEQTAAQEPGEAVGESVEGLDFHFEFETPTEAAKPAEAPTEALLPDLDLSGLELEMPGEMGREPAQGSAAAGVPLEEAVTLAGTPGEMQPAESWEEASTKLDLARAYMEMGDKEGAREILEEVIQEGGPEQQADAKKLLASLA</sequence>
<feature type="compositionally biased region" description="Pro residues" evidence="1">
    <location>
        <begin position="475"/>
        <end position="484"/>
    </location>
</feature>
<keyword evidence="2" id="KW-1133">Transmembrane helix</keyword>
<dbReference type="InterPro" id="IPR018392">
    <property type="entry name" value="LysM"/>
</dbReference>
<dbReference type="InterPro" id="IPR036779">
    <property type="entry name" value="LysM_dom_sf"/>
</dbReference>